<evidence type="ECO:0000313" key="2">
    <source>
        <dbReference type="EMBL" id="RAJ83049.1"/>
    </source>
</evidence>
<protein>
    <recommendedName>
        <fullName evidence="4">Outer membrane protein with beta-barrel domain</fullName>
    </recommendedName>
</protein>
<accession>A0A327W1E3</accession>
<evidence type="ECO:0000313" key="3">
    <source>
        <dbReference type="Proteomes" id="UP000249819"/>
    </source>
</evidence>
<sequence>MKKLLLSLFLLAGMQVTYAQYYKTDTLRRPPVQGGFDPSKLILGGAVGAVFGDYTNVNISPLAGYRFNNYVAAGININGQYGQNRYRDYYGNTTQRDTYTILGGGVWGRVYPIPQLFAHVQPEYNSISQKTTYYYDNTGAYKPSTFKSNYVVPSLLLGAGYTQGVGGRVGISFSILYDVLQDSRSPYNNSLIYRAGVGLGF</sequence>
<dbReference type="EMBL" id="QLMA01000003">
    <property type="protein sequence ID" value="RAJ83049.1"/>
    <property type="molecule type" value="Genomic_DNA"/>
</dbReference>
<proteinExistence type="predicted"/>
<dbReference type="Proteomes" id="UP000249819">
    <property type="component" value="Unassembled WGS sequence"/>
</dbReference>
<dbReference type="OrthoDB" id="1098580at2"/>
<comment type="caution">
    <text evidence="2">The sequence shown here is derived from an EMBL/GenBank/DDBJ whole genome shotgun (WGS) entry which is preliminary data.</text>
</comment>
<keyword evidence="3" id="KW-1185">Reference proteome</keyword>
<gene>
    <name evidence="2" type="ORF">CLV59_1036</name>
</gene>
<reference evidence="2 3" key="1">
    <citation type="submission" date="2018-06" db="EMBL/GenBank/DDBJ databases">
        <title>Genomic Encyclopedia of Archaeal and Bacterial Type Strains, Phase II (KMG-II): from individual species to whole genera.</title>
        <authorList>
            <person name="Goeker M."/>
        </authorList>
    </citation>
    <scope>NUCLEOTIDE SEQUENCE [LARGE SCALE GENOMIC DNA]</scope>
    <source>
        <strain evidence="2 3">DSM 29821</strain>
    </source>
</reference>
<keyword evidence="1" id="KW-0732">Signal</keyword>
<dbReference type="RefSeq" id="WP_146616151.1">
    <property type="nucleotide sequence ID" value="NZ_QLMA01000003.1"/>
</dbReference>
<evidence type="ECO:0000256" key="1">
    <source>
        <dbReference type="SAM" id="SignalP"/>
    </source>
</evidence>
<feature type="chain" id="PRO_5016389200" description="Outer membrane protein with beta-barrel domain" evidence="1">
    <location>
        <begin position="20"/>
        <end position="201"/>
    </location>
</feature>
<feature type="signal peptide" evidence="1">
    <location>
        <begin position="1"/>
        <end position="19"/>
    </location>
</feature>
<evidence type="ECO:0008006" key="4">
    <source>
        <dbReference type="Google" id="ProtNLM"/>
    </source>
</evidence>
<organism evidence="2 3">
    <name type="scientific">Chitinophaga dinghuensis</name>
    <dbReference type="NCBI Taxonomy" id="1539050"/>
    <lineage>
        <taxon>Bacteria</taxon>
        <taxon>Pseudomonadati</taxon>
        <taxon>Bacteroidota</taxon>
        <taxon>Chitinophagia</taxon>
        <taxon>Chitinophagales</taxon>
        <taxon>Chitinophagaceae</taxon>
        <taxon>Chitinophaga</taxon>
    </lineage>
</organism>
<dbReference type="AlphaFoldDB" id="A0A327W1E3"/>
<name>A0A327W1E3_9BACT</name>